<reference evidence="2" key="1">
    <citation type="journal article" date="2019" name="Int. J. Syst. Evol. Microbiol.">
        <title>The Global Catalogue of Microorganisms (GCM) 10K type strain sequencing project: providing services to taxonomists for standard genome sequencing and annotation.</title>
        <authorList>
            <consortium name="The Broad Institute Genomics Platform"/>
            <consortium name="The Broad Institute Genome Sequencing Center for Infectious Disease"/>
            <person name="Wu L."/>
            <person name="Ma J."/>
        </authorList>
    </citation>
    <scope>NUCLEOTIDE SEQUENCE [LARGE SCALE GENOMIC DNA]</scope>
    <source>
        <strain evidence="2">JCM 17933</strain>
    </source>
</reference>
<evidence type="ECO:0000313" key="2">
    <source>
        <dbReference type="Proteomes" id="UP001500503"/>
    </source>
</evidence>
<accession>A0ABP8PBN8</accession>
<evidence type="ECO:0000313" key="1">
    <source>
        <dbReference type="EMBL" id="GAA4483599.1"/>
    </source>
</evidence>
<proteinExistence type="predicted"/>
<name>A0ABP8PBN8_9ACTN</name>
<keyword evidence="2" id="KW-1185">Reference proteome</keyword>
<comment type="caution">
    <text evidence="1">The sequence shown here is derived from an EMBL/GenBank/DDBJ whole genome shotgun (WGS) entry which is preliminary data.</text>
</comment>
<organism evidence="1 2">
    <name type="scientific">Actinoallomurus oryzae</name>
    <dbReference type="NCBI Taxonomy" id="502180"/>
    <lineage>
        <taxon>Bacteria</taxon>
        <taxon>Bacillati</taxon>
        <taxon>Actinomycetota</taxon>
        <taxon>Actinomycetes</taxon>
        <taxon>Streptosporangiales</taxon>
        <taxon>Thermomonosporaceae</taxon>
        <taxon>Actinoallomurus</taxon>
    </lineage>
</organism>
<gene>
    <name evidence="1" type="ORF">GCM10023191_005390</name>
</gene>
<dbReference type="EMBL" id="BAABHF010000009">
    <property type="protein sequence ID" value="GAA4483599.1"/>
    <property type="molecule type" value="Genomic_DNA"/>
</dbReference>
<dbReference type="Proteomes" id="UP001500503">
    <property type="component" value="Unassembled WGS sequence"/>
</dbReference>
<dbReference type="RefSeq" id="WP_345456865.1">
    <property type="nucleotide sequence ID" value="NZ_BAABHF010000009.1"/>
</dbReference>
<protein>
    <submittedName>
        <fullName evidence="1">Uncharacterized protein</fullName>
    </submittedName>
</protein>
<sequence>MATALIGLAGALLGAVTALVGAALSDRRQLNNEEMRWRRDQMGTAYETTLRYLLRAANRRSELDPELGRGVLSKEH</sequence>